<dbReference type="NCBIfam" id="TIGR04183">
    <property type="entry name" value="Por_Secre_tail"/>
    <property type="match status" value="1"/>
</dbReference>
<dbReference type="Gene3D" id="2.80.10.50">
    <property type="match status" value="2"/>
</dbReference>
<protein>
    <submittedName>
        <fullName evidence="4">T9SS type A sorting domain-containing protein</fullName>
    </submittedName>
</protein>
<organism evidence="4 5">
    <name type="scientific">Aequorivita iocasae</name>
    <dbReference type="NCBI Taxonomy" id="2803865"/>
    <lineage>
        <taxon>Bacteria</taxon>
        <taxon>Pseudomonadati</taxon>
        <taxon>Bacteroidota</taxon>
        <taxon>Flavobacteriia</taxon>
        <taxon>Flavobacteriales</taxon>
        <taxon>Flavobacteriaceae</taxon>
        <taxon>Aequorivita</taxon>
    </lineage>
</organism>
<dbReference type="NCBIfam" id="TIGR02608">
    <property type="entry name" value="delta_60_rpt"/>
    <property type="match status" value="7"/>
</dbReference>
<evidence type="ECO:0000256" key="2">
    <source>
        <dbReference type="SAM" id="SignalP"/>
    </source>
</evidence>
<feature type="chain" id="PRO_5045540897" evidence="2">
    <location>
        <begin position="19"/>
        <end position="493"/>
    </location>
</feature>
<feature type="signal peptide" evidence="2">
    <location>
        <begin position="1"/>
        <end position="18"/>
    </location>
</feature>
<dbReference type="Proteomes" id="UP000629420">
    <property type="component" value="Chromosome"/>
</dbReference>
<evidence type="ECO:0000256" key="1">
    <source>
        <dbReference type="ARBA" id="ARBA00022729"/>
    </source>
</evidence>
<name>A0ABX7DVV7_9FLAO</name>
<proteinExistence type="predicted"/>
<dbReference type="Pfam" id="PF18962">
    <property type="entry name" value="Por_Secre_tail"/>
    <property type="match status" value="1"/>
</dbReference>
<reference evidence="4 5" key="1">
    <citation type="submission" date="2021-01" db="EMBL/GenBank/DDBJ databases">
        <title>Aequorivita sp. strain KX20305, a bacterium isolated from the sediment collected at a cold seep field in South China Sea.</title>
        <authorList>
            <person name="Zhang H."/>
            <person name="Li C."/>
        </authorList>
    </citation>
    <scope>NUCLEOTIDE SEQUENCE [LARGE SCALE GENOMIC DNA]</scope>
    <source>
        <strain evidence="4 5">KX20305</strain>
    </source>
</reference>
<evidence type="ECO:0000313" key="5">
    <source>
        <dbReference type="Proteomes" id="UP000629420"/>
    </source>
</evidence>
<dbReference type="RefSeq" id="WP_202337614.1">
    <property type="nucleotide sequence ID" value="NZ_CP068439.1"/>
</dbReference>
<dbReference type="EMBL" id="CP068439">
    <property type="protein sequence ID" value="QQX77723.1"/>
    <property type="molecule type" value="Genomic_DNA"/>
</dbReference>
<dbReference type="Pfam" id="PF17164">
    <property type="entry name" value="DUF5122"/>
    <property type="match status" value="3"/>
</dbReference>
<evidence type="ECO:0000259" key="3">
    <source>
        <dbReference type="Pfam" id="PF18962"/>
    </source>
</evidence>
<gene>
    <name evidence="4" type="ORF">JK629_05525</name>
</gene>
<evidence type="ECO:0000313" key="4">
    <source>
        <dbReference type="EMBL" id="QQX77723.1"/>
    </source>
</evidence>
<keyword evidence="5" id="KW-1185">Reference proteome</keyword>
<sequence length="493" mass="54208">MKALLLFLAGILCFVSYAQDGSLDISFGDGGIVVMDIENSHDMGWYLAQQADGKIIVSGATSPDTNNFYSILVRYLPDGTLDTSFGTNGVVTQDYVSWYGDQGFLSIDNTGNIITAGVVYQNSNTYFIIARYLENGQLDYSFGTDGIVSFQGVYNIILLSDGSFLLLLFTASDEISISHYLNDGTLDVLFGTNGTAVSTFSGESFRIRETKVDGQENIFLLGTRDNNANSDIILMKFQPSGYLDSNFGNNGVVTKNIDALNPMNFSSASLDFTPDGKPVIAGSCGACVDLFEPVMQPFFIRYLNDGSPDSSFGNNGTILLPVSGFSISQLFVQENQSMIVSGRLLDCFEGSIYVVNRYFEGGFIDNSFNGASLEFDYYQTILQQDGKILSVGNTYWYDGQEDIVLLRHNNNPLSVPEFQNQIATIYPNPSNGIFTLNYELFSEKIPYQISDITGKVIATGELTEKQSQLDLSSAQNGVYFLKTNNRVFKLLKD</sequence>
<keyword evidence="1 2" id="KW-0732">Signal</keyword>
<feature type="domain" description="Secretion system C-terminal sorting" evidence="3">
    <location>
        <begin position="425"/>
        <end position="486"/>
    </location>
</feature>
<dbReference type="InterPro" id="IPR013431">
    <property type="entry name" value="Delta_60_rpt"/>
</dbReference>
<dbReference type="InterPro" id="IPR026444">
    <property type="entry name" value="Secre_tail"/>
</dbReference>
<accession>A0ABX7DVV7</accession>